<feature type="region of interest" description="Disordered" evidence="1">
    <location>
        <begin position="18"/>
        <end position="41"/>
    </location>
</feature>
<sequence length="41" mass="4453">MIVLYRAGIHGFIALHKRGKNSGKSGKKMMMRSPAEAHGVS</sequence>
<reference evidence="2" key="1">
    <citation type="journal article" date="2011" name="Plant Physiol.">
        <title>Comprehensive sequence analysis of 24,783 barley full-length cDNAs derived from 12 clone libraries.</title>
        <authorList>
            <person name="Matsumoto T."/>
            <person name="Tanaka T."/>
            <person name="Sakai H."/>
            <person name="Amano N."/>
            <person name="Kanamori H."/>
            <person name="Kurita K."/>
            <person name="Kikuta A."/>
            <person name="Kamiya K."/>
            <person name="Yamamoto M."/>
            <person name="Ikawa H."/>
            <person name="Fujii N."/>
            <person name="Hori K."/>
            <person name="Itoh T."/>
            <person name="Sato K."/>
        </authorList>
    </citation>
    <scope>NUCLEOTIDE SEQUENCE</scope>
    <source>
        <tissue evidence="2">Shoot</tissue>
    </source>
</reference>
<accession>F2CS88</accession>
<name>F2CS88_HORVV</name>
<dbReference type="AlphaFoldDB" id="F2CS88"/>
<feature type="compositionally biased region" description="Basic residues" evidence="1">
    <location>
        <begin position="18"/>
        <end position="30"/>
    </location>
</feature>
<dbReference type="EMBL" id="AK354490">
    <property type="protein sequence ID" value="BAJ85709.1"/>
    <property type="molecule type" value="mRNA"/>
</dbReference>
<evidence type="ECO:0000313" key="2">
    <source>
        <dbReference type="EMBL" id="BAJ85709.1"/>
    </source>
</evidence>
<organism evidence="2">
    <name type="scientific">Hordeum vulgare subsp. vulgare</name>
    <name type="common">Domesticated barley</name>
    <dbReference type="NCBI Taxonomy" id="112509"/>
    <lineage>
        <taxon>Eukaryota</taxon>
        <taxon>Viridiplantae</taxon>
        <taxon>Streptophyta</taxon>
        <taxon>Embryophyta</taxon>
        <taxon>Tracheophyta</taxon>
        <taxon>Spermatophyta</taxon>
        <taxon>Magnoliopsida</taxon>
        <taxon>Liliopsida</taxon>
        <taxon>Poales</taxon>
        <taxon>Poaceae</taxon>
        <taxon>BOP clade</taxon>
        <taxon>Pooideae</taxon>
        <taxon>Triticodae</taxon>
        <taxon>Triticeae</taxon>
        <taxon>Hordeinae</taxon>
        <taxon>Hordeum</taxon>
    </lineage>
</organism>
<evidence type="ECO:0000256" key="1">
    <source>
        <dbReference type="SAM" id="MobiDB-lite"/>
    </source>
</evidence>
<proteinExistence type="evidence at transcript level"/>
<protein>
    <submittedName>
        <fullName evidence="2">Predicted protein</fullName>
    </submittedName>
</protein>